<reference evidence="8 9" key="1">
    <citation type="journal article" date="2013" name="Nat. Commun.">
        <title>The evolution and pathogenic mechanisms of the rice sheath blight pathogen.</title>
        <authorList>
            <person name="Zheng A."/>
            <person name="Lin R."/>
            <person name="Xu L."/>
            <person name="Qin P."/>
            <person name="Tang C."/>
            <person name="Ai P."/>
            <person name="Zhang D."/>
            <person name="Liu Y."/>
            <person name="Sun Z."/>
            <person name="Feng H."/>
            <person name="Wang Y."/>
            <person name="Chen Y."/>
            <person name="Liang X."/>
            <person name="Fu R."/>
            <person name="Li Q."/>
            <person name="Zhang J."/>
            <person name="Yu X."/>
            <person name="Xie Z."/>
            <person name="Ding L."/>
            <person name="Guan P."/>
            <person name="Tang J."/>
            <person name="Liang Y."/>
            <person name="Wang S."/>
            <person name="Deng Q."/>
            <person name="Li S."/>
            <person name="Zhu J."/>
            <person name="Wang L."/>
            <person name="Liu H."/>
            <person name="Li P."/>
        </authorList>
    </citation>
    <scope>NUCLEOTIDE SEQUENCE [LARGE SCALE GENOMIC DNA]</scope>
    <source>
        <strain evidence="9">AG-1 IA</strain>
    </source>
</reference>
<feature type="domain" description="C2H2-type" evidence="7">
    <location>
        <begin position="221"/>
        <end position="243"/>
    </location>
</feature>
<dbReference type="PANTHER" id="PTHR44196:SF1">
    <property type="entry name" value="DEHYDROGENASE_REDUCTASE SDR FAMILY MEMBER 7B"/>
    <property type="match status" value="1"/>
</dbReference>
<protein>
    <submittedName>
        <fullName evidence="8">Short chain dehydrogenase domain-containing protein</fullName>
    </submittedName>
</protein>
<evidence type="ECO:0000256" key="1">
    <source>
        <dbReference type="ARBA" id="ARBA00006484"/>
    </source>
</evidence>
<keyword evidence="2" id="KW-0521">NADP</keyword>
<dbReference type="PANTHER" id="PTHR44196">
    <property type="entry name" value="DEHYDROGENASE/REDUCTASE SDR FAMILY MEMBER 7B"/>
    <property type="match status" value="1"/>
</dbReference>
<dbReference type="PRINTS" id="PR00081">
    <property type="entry name" value="GDHRDH"/>
</dbReference>
<evidence type="ECO:0000256" key="2">
    <source>
        <dbReference type="ARBA" id="ARBA00022857"/>
    </source>
</evidence>
<dbReference type="InterPro" id="IPR036236">
    <property type="entry name" value="Znf_C2H2_sf"/>
</dbReference>
<name>L8WRQ7_THACA</name>
<organism evidence="8 9">
    <name type="scientific">Thanatephorus cucumeris (strain AG1-IA)</name>
    <name type="common">Rice sheath blight fungus</name>
    <name type="synonym">Rhizoctonia solani</name>
    <dbReference type="NCBI Taxonomy" id="983506"/>
    <lineage>
        <taxon>Eukaryota</taxon>
        <taxon>Fungi</taxon>
        <taxon>Dikarya</taxon>
        <taxon>Basidiomycota</taxon>
        <taxon>Agaricomycotina</taxon>
        <taxon>Agaricomycetes</taxon>
        <taxon>Cantharellales</taxon>
        <taxon>Ceratobasidiaceae</taxon>
        <taxon>Rhizoctonia</taxon>
        <taxon>Rhizoctonia solani AG-1</taxon>
    </lineage>
</organism>
<comment type="caution">
    <text evidence="8">The sequence shown here is derived from an EMBL/GenBank/DDBJ whole genome shotgun (WGS) entry which is preliminary data.</text>
</comment>
<dbReference type="Gene3D" id="3.40.50.720">
    <property type="entry name" value="NAD(P)-binding Rossmann-like Domain"/>
    <property type="match status" value="1"/>
</dbReference>
<dbReference type="GO" id="GO:0008270">
    <property type="term" value="F:zinc ion binding"/>
    <property type="evidence" value="ECO:0007669"/>
    <property type="project" value="UniProtKB-KW"/>
</dbReference>
<dbReference type="InterPro" id="IPR020904">
    <property type="entry name" value="Sc_DH/Rdtase_CS"/>
</dbReference>
<dbReference type="InterPro" id="IPR036291">
    <property type="entry name" value="NAD(P)-bd_dom_sf"/>
</dbReference>
<keyword evidence="9" id="KW-1185">Reference proteome</keyword>
<dbReference type="GO" id="GO:0016020">
    <property type="term" value="C:membrane"/>
    <property type="evidence" value="ECO:0007669"/>
    <property type="project" value="TreeGrafter"/>
</dbReference>
<dbReference type="Pfam" id="PF00106">
    <property type="entry name" value="adh_short"/>
    <property type="match status" value="1"/>
</dbReference>
<feature type="compositionally biased region" description="Low complexity" evidence="6">
    <location>
        <begin position="572"/>
        <end position="582"/>
    </location>
</feature>
<evidence type="ECO:0000256" key="5">
    <source>
        <dbReference type="PROSITE-ProRule" id="PRU00042"/>
    </source>
</evidence>
<evidence type="ECO:0000259" key="7">
    <source>
        <dbReference type="PROSITE" id="PS50157"/>
    </source>
</evidence>
<dbReference type="Proteomes" id="UP000011668">
    <property type="component" value="Unassembled WGS sequence"/>
</dbReference>
<dbReference type="PROSITE" id="PS00028">
    <property type="entry name" value="ZINC_FINGER_C2H2_1"/>
    <property type="match status" value="1"/>
</dbReference>
<keyword evidence="5" id="KW-0863">Zinc-finger</keyword>
<dbReference type="SUPFAM" id="SSF51735">
    <property type="entry name" value="NAD(P)-binding Rossmann-fold domains"/>
    <property type="match status" value="1"/>
</dbReference>
<dbReference type="STRING" id="983506.L8WRQ7"/>
<dbReference type="PROSITE" id="PS50157">
    <property type="entry name" value="ZINC_FINGER_C2H2_2"/>
    <property type="match status" value="1"/>
</dbReference>
<evidence type="ECO:0000313" key="9">
    <source>
        <dbReference type="Proteomes" id="UP000011668"/>
    </source>
</evidence>
<accession>L8WRQ7</accession>
<evidence type="ECO:0000256" key="6">
    <source>
        <dbReference type="SAM" id="MobiDB-lite"/>
    </source>
</evidence>
<dbReference type="PROSITE" id="PS00061">
    <property type="entry name" value="ADH_SHORT"/>
    <property type="match status" value="1"/>
</dbReference>
<dbReference type="HOGENOM" id="CLU_432908_0_0_1"/>
<evidence type="ECO:0000256" key="4">
    <source>
        <dbReference type="ARBA" id="ARBA00037096"/>
    </source>
</evidence>
<comment type="function">
    <text evidence="4">Putative oxidoreductase.</text>
</comment>
<evidence type="ECO:0000256" key="3">
    <source>
        <dbReference type="ARBA" id="ARBA00023002"/>
    </source>
</evidence>
<dbReference type="OrthoDB" id="37659at2759"/>
<keyword evidence="5" id="KW-0862">Zinc</keyword>
<keyword evidence="3" id="KW-0560">Oxidoreductase</keyword>
<keyword evidence="5" id="KW-0479">Metal-binding</keyword>
<dbReference type="SUPFAM" id="SSF57667">
    <property type="entry name" value="beta-beta-alpha zinc fingers"/>
    <property type="match status" value="1"/>
</dbReference>
<dbReference type="InterPro" id="IPR002347">
    <property type="entry name" value="SDR_fam"/>
</dbReference>
<gene>
    <name evidence="8" type="ORF">AG1IA_06495</name>
</gene>
<comment type="similarity">
    <text evidence="1">Belongs to the short-chain dehydrogenases/reductases (SDR) family.</text>
</comment>
<feature type="region of interest" description="Disordered" evidence="6">
    <location>
        <begin position="563"/>
        <end position="585"/>
    </location>
</feature>
<proteinExistence type="inferred from homology"/>
<dbReference type="AlphaFoldDB" id="L8WRQ7"/>
<evidence type="ECO:0000313" key="8">
    <source>
        <dbReference type="EMBL" id="ELU39477.1"/>
    </source>
</evidence>
<dbReference type="GO" id="GO:0016491">
    <property type="term" value="F:oxidoreductase activity"/>
    <property type="evidence" value="ECO:0007669"/>
    <property type="project" value="UniProtKB-KW"/>
</dbReference>
<dbReference type="EMBL" id="AFRT01001762">
    <property type="protein sequence ID" value="ELU39477.1"/>
    <property type="molecule type" value="Genomic_DNA"/>
</dbReference>
<sequence length="632" mass="70553">MWALLKFRIKAPHNARIYKDSPMSPSCLIEPTSKIARVRPSESLLQLMSEKSMSEISHVPSIHQVDYDYDLDWKAIQAPSHKIPTYENGWNYSDDQGSSTRRYTYDRMSCSEKHGGYFRIDLNPNSTLSNHPFSDTESATSSPEFPGAEMIDVPLVPRIPQAVTFHVPTRCGRKNDRSDLYKCLDCMISTDICACTVSSSAKEPSFHAEMIIKFVANEKPYECLGCGQTFRRTDARARHWVKHGSCSIAHRIREPAGARWRVYVNNGGLLQASNAVREEWQTWVHEPKRFELGWPCPLITKPTAVVHTRIYGELFQLNLHQDSGIPAKRNARFLSLLGSVLFIEDSGWRDIKDCGRPVILDRGGFYSLFNGTALRQTILTRQSCEMSSQPWNCALITGGGGGTLVVHIVFWRGKKVYLAGRTESNLAQTTKEIGAAGYFVVDVGNTSSLPAFVDKVTKEAPEIDCLLNNAGIQGADLNAITQEINTNITGLVHLCALFIPHLRQKQHASIQNVASGLAYVPIAVVPVYCATKAFVKSFTLSLREQLRSTNISVIEISPPLVESDLHRDHDNPNNNKKSNSPHALTQEEWIAHVEKGWDEGKEEIGAGFSQSGIDAWRKSFGELHSKMASQSH</sequence>
<dbReference type="InterPro" id="IPR013087">
    <property type="entry name" value="Znf_C2H2_type"/>
</dbReference>